<accession>A0ABW2RAI0</accession>
<evidence type="ECO:0000256" key="1">
    <source>
        <dbReference type="ARBA" id="ARBA00004418"/>
    </source>
</evidence>
<evidence type="ECO:0000259" key="6">
    <source>
        <dbReference type="Pfam" id="PF00127"/>
    </source>
</evidence>
<dbReference type="RefSeq" id="WP_382257238.1">
    <property type="nucleotide sequence ID" value="NZ_JBHTBX010000007.1"/>
</dbReference>
<dbReference type="InterPro" id="IPR008972">
    <property type="entry name" value="Cupredoxin"/>
</dbReference>
<dbReference type="Gene3D" id="2.60.40.420">
    <property type="entry name" value="Cupredoxins - blue copper proteins"/>
    <property type="match status" value="1"/>
</dbReference>
<comment type="caution">
    <text evidence="7">The sequence shown here is derived from an EMBL/GenBank/DDBJ whole genome shotgun (WGS) entry which is preliminary data.</text>
</comment>
<comment type="subcellular location">
    <subcellularLocation>
        <location evidence="1">Periplasm</location>
    </subcellularLocation>
</comment>
<evidence type="ECO:0000256" key="5">
    <source>
        <dbReference type="SAM" id="SignalP"/>
    </source>
</evidence>
<feature type="chain" id="PRO_5046675435" evidence="5">
    <location>
        <begin position="29"/>
        <end position="164"/>
    </location>
</feature>
<keyword evidence="2" id="KW-0479">Metal-binding</keyword>
<proteinExistence type="predicted"/>
<dbReference type="CDD" id="cd04211">
    <property type="entry name" value="Cupredoxin_like_2"/>
    <property type="match status" value="1"/>
</dbReference>
<evidence type="ECO:0000256" key="3">
    <source>
        <dbReference type="ARBA" id="ARBA00022764"/>
    </source>
</evidence>
<dbReference type="InterPro" id="IPR000923">
    <property type="entry name" value="BlueCu_1"/>
</dbReference>
<keyword evidence="3" id="KW-0574">Periplasm</keyword>
<dbReference type="PANTHER" id="PTHR38439:SF3">
    <property type="entry name" value="COPPER-RESISTANT CUPROPROTEIN COPI"/>
    <property type="match status" value="1"/>
</dbReference>
<keyword evidence="4" id="KW-0186">Copper</keyword>
<dbReference type="InterPro" id="IPR050845">
    <property type="entry name" value="Cu-binding_ET"/>
</dbReference>
<evidence type="ECO:0000313" key="7">
    <source>
        <dbReference type="EMBL" id="MFC7435085.1"/>
    </source>
</evidence>
<feature type="signal peptide" evidence="5">
    <location>
        <begin position="1"/>
        <end position="28"/>
    </location>
</feature>
<reference evidence="8" key="1">
    <citation type="journal article" date="2019" name="Int. J. Syst. Evol. Microbiol.">
        <title>The Global Catalogue of Microorganisms (GCM) 10K type strain sequencing project: providing services to taxonomists for standard genome sequencing and annotation.</title>
        <authorList>
            <consortium name="The Broad Institute Genomics Platform"/>
            <consortium name="The Broad Institute Genome Sequencing Center for Infectious Disease"/>
            <person name="Wu L."/>
            <person name="Ma J."/>
        </authorList>
    </citation>
    <scope>NUCLEOTIDE SEQUENCE [LARGE SCALE GENOMIC DNA]</scope>
    <source>
        <strain evidence="8">CCUG 54518</strain>
    </source>
</reference>
<evidence type="ECO:0000313" key="8">
    <source>
        <dbReference type="Proteomes" id="UP001596495"/>
    </source>
</evidence>
<dbReference type="SUPFAM" id="SSF49503">
    <property type="entry name" value="Cupredoxins"/>
    <property type="match status" value="1"/>
</dbReference>
<dbReference type="Pfam" id="PF00127">
    <property type="entry name" value="Copper-bind"/>
    <property type="match status" value="1"/>
</dbReference>
<keyword evidence="8" id="KW-1185">Reference proteome</keyword>
<dbReference type="PANTHER" id="PTHR38439">
    <property type="entry name" value="AURACYANIN-B"/>
    <property type="match status" value="1"/>
</dbReference>
<dbReference type="Proteomes" id="UP001596495">
    <property type="component" value="Unassembled WGS sequence"/>
</dbReference>
<keyword evidence="5" id="KW-0732">Signal</keyword>
<protein>
    <submittedName>
        <fullName evidence="7">Plastocyanin/azurin family copper-binding protein</fullName>
    </submittedName>
</protein>
<evidence type="ECO:0000256" key="2">
    <source>
        <dbReference type="ARBA" id="ARBA00022723"/>
    </source>
</evidence>
<gene>
    <name evidence="7" type="ORF">ACFQNJ_11275</name>
</gene>
<dbReference type="EMBL" id="JBHTBX010000007">
    <property type="protein sequence ID" value="MFC7435085.1"/>
    <property type="molecule type" value="Genomic_DNA"/>
</dbReference>
<name>A0ABW2RAI0_9BURK</name>
<feature type="domain" description="Blue (type 1) copper" evidence="6">
    <location>
        <begin position="55"/>
        <end position="161"/>
    </location>
</feature>
<evidence type="ECO:0000256" key="4">
    <source>
        <dbReference type="ARBA" id="ARBA00023008"/>
    </source>
</evidence>
<sequence length="164" mass="17666">MISLKFNFASRAGFVFAAAALAASAAFAGGTHGGGHHEESPIGEPGVAAKVTRTIEVDAADSMRFTPSNVSVKKGETIRFVIKNSGKVPHEFSLGTEKELKEHYEVMKKFPTMEHEEPNKISLKPGKQGEVIWRFTKPGVVNFACLHVGHYEAGMKGQVNVAAN</sequence>
<organism evidence="7 8">
    <name type="scientific">Hydrogenophaga bisanensis</name>
    <dbReference type="NCBI Taxonomy" id="439611"/>
    <lineage>
        <taxon>Bacteria</taxon>
        <taxon>Pseudomonadati</taxon>
        <taxon>Pseudomonadota</taxon>
        <taxon>Betaproteobacteria</taxon>
        <taxon>Burkholderiales</taxon>
        <taxon>Comamonadaceae</taxon>
        <taxon>Hydrogenophaga</taxon>
    </lineage>
</organism>